<protein>
    <recommendedName>
        <fullName evidence="3">Branched-chain amino acid ABC transporter substrate-binding protein</fullName>
    </recommendedName>
</protein>
<dbReference type="InterPro" id="IPR046702">
    <property type="entry name" value="DUF6572"/>
</dbReference>
<proteinExistence type="predicted"/>
<name>A0A1M7LVD3_9FIRM</name>
<dbReference type="AlphaFoldDB" id="A0A1M7LVD3"/>
<dbReference type="RefSeq" id="WP_073289623.1">
    <property type="nucleotide sequence ID" value="NZ_FRCP01000018.1"/>
</dbReference>
<dbReference type="OrthoDB" id="2229810at2"/>
<evidence type="ECO:0008006" key="3">
    <source>
        <dbReference type="Google" id="ProtNLM"/>
    </source>
</evidence>
<accession>A0A1M7LVD3</accession>
<gene>
    <name evidence="1" type="ORF">SAMN02746066_03427</name>
</gene>
<dbReference type="Pfam" id="PF20212">
    <property type="entry name" value="DUF6572"/>
    <property type="match status" value="1"/>
</dbReference>
<keyword evidence="2" id="KW-1185">Reference proteome</keyword>
<organism evidence="1 2">
    <name type="scientific">Anaerosporobacter mobilis DSM 15930</name>
    <dbReference type="NCBI Taxonomy" id="1120996"/>
    <lineage>
        <taxon>Bacteria</taxon>
        <taxon>Bacillati</taxon>
        <taxon>Bacillota</taxon>
        <taxon>Clostridia</taxon>
        <taxon>Lachnospirales</taxon>
        <taxon>Lachnospiraceae</taxon>
        <taxon>Anaerosporobacter</taxon>
    </lineage>
</organism>
<reference evidence="1 2" key="1">
    <citation type="submission" date="2016-11" db="EMBL/GenBank/DDBJ databases">
        <authorList>
            <person name="Jaros S."/>
            <person name="Januszkiewicz K."/>
            <person name="Wedrychowicz H."/>
        </authorList>
    </citation>
    <scope>NUCLEOTIDE SEQUENCE [LARGE SCALE GENOMIC DNA]</scope>
    <source>
        <strain evidence="1 2">DSM 15930</strain>
    </source>
</reference>
<dbReference type="EMBL" id="FRCP01000018">
    <property type="protein sequence ID" value="SHM82088.1"/>
    <property type="molecule type" value="Genomic_DNA"/>
</dbReference>
<dbReference type="Proteomes" id="UP000184038">
    <property type="component" value="Unassembled WGS sequence"/>
</dbReference>
<evidence type="ECO:0000313" key="2">
    <source>
        <dbReference type="Proteomes" id="UP000184038"/>
    </source>
</evidence>
<evidence type="ECO:0000313" key="1">
    <source>
        <dbReference type="EMBL" id="SHM82088.1"/>
    </source>
</evidence>
<sequence>MSVIEKDKIDGIGKSKSNKELLFLITDHLDWSDERYHLVTLQDKINSYVLYIETEQFKEIYTDDEFDFFTIEIHFKYPIIEKCSQFLDVVAKQLGQYDIKISAQTN</sequence>
<dbReference type="STRING" id="1120996.SAMN02746066_03427"/>